<evidence type="ECO:0000313" key="2">
    <source>
        <dbReference type="EMBL" id="KAJ7406271.1"/>
    </source>
</evidence>
<dbReference type="Pfam" id="PF00078">
    <property type="entry name" value="RVT_1"/>
    <property type="match status" value="1"/>
</dbReference>
<protein>
    <recommendedName>
        <fullName evidence="1">Reverse transcriptase domain-containing protein</fullName>
    </recommendedName>
</protein>
<evidence type="ECO:0000259" key="1">
    <source>
        <dbReference type="Pfam" id="PF00078"/>
    </source>
</evidence>
<sequence length="284" mass="32302">MFSIEGALLKPGRQPSSLASGIQWHGMSGLEEYKALTDTSAQCTLMPSSVQMENLGRKTMQLWKIQLNVSAYVLLLDTTVVTGSVKFRVPLWKTLAMEELLLVRVGYEHENLLTTSICMSVKVYDVIKRLSFGVTGHQLCLFCFFQFRHGYYFLYQENFEDAFENIPVQNKALGNGPQVSVLSPVLFNIFIDDLDEAVESTISKFEDDIKLGGSVGLLEGRRTLQRHLDRLDRWTKSNRMRFNKTKCQVLHFGHNNPMEHHRFGTEGLESGQAERDLEVLIDSS</sequence>
<comment type="caution">
    <text evidence="2">The sequence shown here is derived from an EMBL/GenBank/DDBJ whole genome shotgun (WGS) entry which is preliminary data.</text>
</comment>
<dbReference type="PANTHER" id="PTHR33332">
    <property type="entry name" value="REVERSE TRANSCRIPTASE DOMAIN-CONTAINING PROTEIN"/>
    <property type="match status" value="1"/>
</dbReference>
<organism evidence="2 3">
    <name type="scientific">Willisornis vidua</name>
    <name type="common">Xingu scale-backed antbird</name>
    <dbReference type="NCBI Taxonomy" id="1566151"/>
    <lineage>
        <taxon>Eukaryota</taxon>
        <taxon>Metazoa</taxon>
        <taxon>Chordata</taxon>
        <taxon>Craniata</taxon>
        <taxon>Vertebrata</taxon>
        <taxon>Euteleostomi</taxon>
        <taxon>Archelosauria</taxon>
        <taxon>Archosauria</taxon>
        <taxon>Dinosauria</taxon>
        <taxon>Saurischia</taxon>
        <taxon>Theropoda</taxon>
        <taxon>Coelurosauria</taxon>
        <taxon>Aves</taxon>
        <taxon>Neognathae</taxon>
        <taxon>Neoaves</taxon>
        <taxon>Telluraves</taxon>
        <taxon>Australaves</taxon>
        <taxon>Passeriformes</taxon>
        <taxon>Thamnophilidae</taxon>
        <taxon>Willisornis</taxon>
    </lineage>
</organism>
<dbReference type="Proteomes" id="UP001145742">
    <property type="component" value="Unassembled WGS sequence"/>
</dbReference>
<evidence type="ECO:0000313" key="3">
    <source>
        <dbReference type="Proteomes" id="UP001145742"/>
    </source>
</evidence>
<reference evidence="2" key="1">
    <citation type="submission" date="2019-10" db="EMBL/GenBank/DDBJ databases">
        <authorList>
            <person name="Soares A.E.R."/>
            <person name="Aleixo A."/>
            <person name="Schneider P."/>
            <person name="Miyaki C.Y."/>
            <person name="Schneider M.P."/>
            <person name="Mello C."/>
            <person name="Vasconcelos A.T.R."/>
        </authorList>
    </citation>
    <scope>NUCLEOTIDE SEQUENCE</scope>
    <source>
        <tissue evidence="2">Muscle</tissue>
    </source>
</reference>
<feature type="domain" description="Reverse transcriptase" evidence="1">
    <location>
        <begin position="177"/>
        <end position="251"/>
    </location>
</feature>
<accession>A0ABQ9CTK9</accession>
<name>A0ABQ9CTK9_9PASS</name>
<proteinExistence type="predicted"/>
<gene>
    <name evidence="2" type="ORF">WISP_134803</name>
</gene>
<dbReference type="InterPro" id="IPR000477">
    <property type="entry name" value="RT_dom"/>
</dbReference>
<keyword evidence="3" id="KW-1185">Reference proteome</keyword>
<dbReference type="EMBL" id="WHWB01034669">
    <property type="protein sequence ID" value="KAJ7406271.1"/>
    <property type="molecule type" value="Genomic_DNA"/>
</dbReference>